<dbReference type="EMBL" id="VLNR01000082">
    <property type="protein sequence ID" value="TSE04370.1"/>
    <property type="molecule type" value="Genomic_DNA"/>
</dbReference>
<gene>
    <name evidence="1" type="ORF">FOF46_26455</name>
</gene>
<keyword evidence="2" id="KW-1185">Reference proteome</keyword>
<name>A0A554VCF5_9FLAO</name>
<reference evidence="1 2" key="1">
    <citation type="submission" date="2019-07" db="EMBL/GenBank/DDBJ databases">
        <title>The draft genome sequence of Aquimarina algiphila M91.</title>
        <authorList>
            <person name="Meng X."/>
        </authorList>
    </citation>
    <scope>NUCLEOTIDE SEQUENCE [LARGE SCALE GENOMIC DNA]</scope>
    <source>
        <strain evidence="1 2">M91</strain>
    </source>
</reference>
<sequence>MVRRCMKILFLVMCVLIVNGLPVAISVLAFFDRPAKNPDVVCFEEEVLVQVGERSFLVPKGKGFRRKEYIKINDGHNYNRCRYKWEKIIPVKDIRFTNHNEYTDERKDMIQYRYDTQRQNRKDKKSEASNSSERFVMPQMAFQVRWLDQPYEEPYEKGTLEEMLQHYIQPNVRGYHRQLKKLETPPITELDKKLRKGIIKRLNDPQMVAVMDRWQDENFSLESLPKKQGFFELENVPRINNRYFGYLPTMKLPVQLACSDTSGICGCSVMLTPRLRFNSAPSATHPGRTKYYRDLNVYVEECEMGIKDAMLMEHRAQQLMNELKNEGDNNGV</sequence>
<dbReference type="RefSeq" id="WP_143918547.1">
    <property type="nucleotide sequence ID" value="NZ_CANMXV010000057.1"/>
</dbReference>
<evidence type="ECO:0000313" key="1">
    <source>
        <dbReference type="EMBL" id="TSE04370.1"/>
    </source>
</evidence>
<dbReference type="OrthoDB" id="10009622at2"/>
<protein>
    <submittedName>
        <fullName evidence="1">Uncharacterized protein</fullName>
    </submittedName>
</protein>
<dbReference type="AlphaFoldDB" id="A0A554VCF5"/>
<proteinExistence type="predicted"/>
<organism evidence="1 2">
    <name type="scientific">Aquimarina algiphila</name>
    <dbReference type="NCBI Taxonomy" id="2047982"/>
    <lineage>
        <taxon>Bacteria</taxon>
        <taxon>Pseudomonadati</taxon>
        <taxon>Bacteroidota</taxon>
        <taxon>Flavobacteriia</taxon>
        <taxon>Flavobacteriales</taxon>
        <taxon>Flavobacteriaceae</taxon>
        <taxon>Aquimarina</taxon>
    </lineage>
</organism>
<evidence type="ECO:0000313" key="2">
    <source>
        <dbReference type="Proteomes" id="UP000318833"/>
    </source>
</evidence>
<comment type="caution">
    <text evidence="1">The sequence shown here is derived from an EMBL/GenBank/DDBJ whole genome shotgun (WGS) entry which is preliminary data.</text>
</comment>
<dbReference type="Proteomes" id="UP000318833">
    <property type="component" value="Unassembled WGS sequence"/>
</dbReference>
<accession>A0A554VCF5</accession>